<evidence type="ECO:0000256" key="1">
    <source>
        <dbReference type="ARBA" id="ARBA00001947"/>
    </source>
</evidence>
<evidence type="ECO:0000256" key="3">
    <source>
        <dbReference type="ARBA" id="ARBA00007931"/>
    </source>
</evidence>
<keyword evidence="7" id="KW-0479">Metal-binding</keyword>
<dbReference type="CDD" id="cd06158">
    <property type="entry name" value="S2P-M50_like_1"/>
    <property type="match status" value="1"/>
</dbReference>
<evidence type="ECO:0000313" key="15">
    <source>
        <dbReference type="EMBL" id="NNF07959.1"/>
    </source>
</evidence>
<dbReference type="GO" id="GO:0005886">
    <property type="term" value="C:plasma membrane"/>
    <property type="evidence" value="ECO:0007669"/>
    <property type="project" value="UniProtKB-SubCell"/>
</dbReference>
<evidence type="ECO:0000256" key="11">
    <source>
        <dbReference type="ARBA" id="ARBA00023049"/>
    </source>
</evidence>
<proteinExistence type="inferred from homology"/>
<dbReference type="GO" id="GO:0006508">
    <property type="term" value="P:proteolysis"/>
    <property type="evidence" value="ECO:0007669"/>
    <property type="project" value="UniProtKB-KW"/>
</dbReference>
<protein>
    <submittedName>
        <fullName evidence="15">Site-2 protease family protein</fullName>
    </submittedName>
</protein>
<keyword evidence="10 13" id="KW-1133">Transmembrane helix</keyword>
<feature type="transmembrane region" description="Helical" evidence="13">
    <location>
        <begin position="127"/>
        <end position="149"/>
    </location>
</feature>
<keyword evidence="8" id="KW-0378">Hydrolase</keyword>
<evidence type="ECO:0000256" key="2">
    <source>
        <dbReference type="ARBA" id="ARBA00004651"/>
    </source>
</evidence>
<dbReference type="EMBL" id="JABDJR010000583">
    <property type="protein sequence ID" value="NNF07959.1"/>
    <property type="molecule type" value="Genomic_DNA"/>
</dbReference>
<comment type="cofactor">
    <cofactor evidence="1">
        <name>Zn(2+)</name>
        <dbReference type="ChEBI" id="CHEBI:29105"/>
    </cofactor>
</comment>
<evidence type="ECO:0000256" key="13">
    <source>
        <dbReference type="SAM" id="Phobius"/>
    </source>
</evidence>
<dbReference type="GO" id="GO:0046872">
    <property type="term" value="F:metal ion binding"/>
    <property type="evidence" value="ECO:0007669"/>
    <property type="project" value="UniProtKB-KW"/>
</dbReference>
<organism evidence="15 16">
    <name type="scientific">Eiseniibacteriota bacterium</name>
    <dbReference type="NCBI Taxonomy" id="2212470"/>
    <lineage>
        <taxon>Bacteria</taxon>
        <taxon>Candidatus Eiseniibacteriota</taxon>
    </lineage>
</organism>
<evidence type="ECO:0000256" key="5">
    <source>
        <dbReference type="ARBA" id="ARBA00022670"/>
    </source>
</evidence>
<keyword evidence="12 13" id="KW-0472">Membrane</keyword>
<evidence type="ECO:0000256" key="9">
    <source>
        <dbReference type="ARBA" id="ARBA00022833"/>
    </source>
</evidence>
<dbReference type="PANTHER" id="PTHR35864">
    <property type="entry name" value="ZINC METALLOPROTEASE MJ0611-RELATED"/>
    <property type="match status" value="1"/>
</dbReference>
<feature type="transmembrane region" description="Helical" evidence="13">
    <location>
        <begin position="170"/>
        <end position="191"/>
    </location>
</feature>
<evidence type="ECO:0000256" key="10">
    <source>
        <dbReference type="ARBA" id="ARBA00022989"/>
    </source>
</evidence>
<reference evidence="15 16" key="1">
    <citation type="submission" date="2020-03" db="EMBL/GenBank/DDBJ databases">
        <title>Metabolic flexibility allows generalist bacteria to become dominant in a frequently disturbed ecosystem.</title>
        <authorList>
            <person name="Chen Y.-J."/>
            <person name="Leung P.M."/>
            <person name="Bay S.K."/>
            <person name="Hugenholtz P."/>
            <person name="Kessler A.J."/>
            <person name="Shelley G."/>
            <person name="Waite D.W."/>
            <person name="Cook P.L."/>
            <person name="Greening C."/>
        </authorList>
    </citation>
    <scope>NUCLEOTIDE SEQUENCE [LARGE SCALE GENOMIC DNA]</scope>
    <source>
        <strain evidence="15">SS_bin_28</strain>
    </source>
</reference>
<dbReference type="InterPro" id="IPR044537">
    <property type="entry name" value="Rip2-like"/>
</dbReference>
<evidence type="ECO:0000313" key="16">
    <source>
        <dbReference type="Proteomes" id="UP000547674"/>
    </source>
</evidence>
<feature type="transmembrane region" description="Helical" evidence="13">
    <location>
        <begin position="85"/>
        <end position="107"/>
    </location>
</feature>
<comment type="subcellular location">
    <subcellularLocation>
        <location evidence="2">Cell membrane</location>
        <topology evidence="2">Multi-pass membrane protein</topology>
    </subcellularLocation>
</comment>
<keyword evidence="11" id="KW-0482">Metalloprotease</keyword>
<keyword evidence="5 15" id="KW-0645">Protease</keyword>
<dbReference type="Pfam" id="PF02163">
    <property type="entry name" value="Peptidase_M50"/>
    <property type="match status" value="1"/>
</dbReference>
<dbReference type="InterPro" id="IPR008915">
    <property type="entry name" value="Peptidase_M50"/>
</dbReference>
<evidence type="ECO:0000256" key="7">
    <source>
        <dbReference type="ARBA" id="ARBA00022723"/>
    </source>
</evidence>
<gene>
    <name evidence="15" type="ORF">HKN21_14440</name>
</gene>
<evidence type="ECO:0000256" key="8">
    <source>
        <dbReference type="ARBA" id="ARBA00022801"/>
    </source>
</evidence>
<name>A0A7Y2EDR2_UNCEI</name>
<feature type="domain" description="Peptidase M50" evidence="14">
    <location>
        <begin position="119"/>
        <end position="163"/>
    </location>
</feature>
<comment type="similarity">
    <text evidence="3">Belongs to the peptidase M50B family.</text>
</comment>
<keyword evidence="9" id="KW-0862">Zinc</keyword>
<dbReference type="InterPro" id="IPR052348">
    <property type="entry name" value="Metallopeptidase_M50B"/>
</dbReference>
<dbReference type="AlphaFoldDB" id="A0A7Y2EDR2"/>
<comment type="caution">
    <text evidence="15">The sequence shown here is derived from an EMBL/GenBank/DDBJ whole genome shotgun (WGS) entry which is preliminary data.</text>
</comment>
<keyword evidence="6 13" id="KW-0812">Transmembrane</keyword>
<accession>A0A7Y2EDR2</accession>
<keyword evidence="4" id="KW-1003">Cell membrane</keyword>
<sequence>MILFLATAGPGIIVALSFHEFCHAYVAYRFGDLTAARMGRLTLNPLRHLDPIGTLLIFVAGFGWAKPVPVNPGNLQRPRQDMLWIAAAGPGSNFLLALLSGILFQVVLLTQGGEGNFLSRALLYSVYINLILAFFNLIPLVPLDGASILKGIMNNQQAALWSRVERFGPILLIALVFSGQLFGFSLLGSILGPPVGFFLEIFTGGKGA</sequence>
<dbReference type="PANTHER" id="PTHR35864:SF1">
    <property type="entry name" value="ZINC METALLOPROTEASE YWHC-RELATED"/>
    <property type="match status" value="1"/>
</dbReference>
<dbReference type="Proteomes" id="UP000547674">
    <property type="component" value="Unassembled WGS sequence"/>
</dbReference>
<evidence type="ECO:0000256" key="4">
    <source>
        <dbReference type="ARBA" id="ARBA00022475"/>
    </source>
</evidence>
<dbReference type="GO" id="GO:0008237">
    <property type="term" value="F:metallopeptidase activity"/>
    <property type="evidence" value="ECO:0007669"/>
    <property type="project" value="UniProtKB-KW"/>
</dbReference>
<evidence type="ECO:0000256" key="6">
    <source>
        <dbReference type="ARBA" id="ARBA00022692"/>
    </source>
</evidence>
<evidence type="ECO:0000259" key="14">
    <source>
        <dbReference type="Pfam" id="PF02163"/>
    </source>
</evidence>
<evidence type="ECO:0000256" key="12">
    <source>
        <dbReference type="ARBA" id="ARBA00023136"/>
    </source>
</evidence>